<reference evidence="2 3" key="1">
    <citation type="submission" date="2013-07" db="EMBL/GenBank/DDBJ databases">
        <title>Genome sequence of Salmonella bongori N268-08 - a rare clinical isolate.</title>
        <authorList>
            <person name="Marti R."/>
            <person name="Hagens S."/>
            <person name="Loessner M.J."/>
            <person name="Klumpp J."/>
        </authorList>
    </citation>
    <scope>NUCLEOTIDE SEQUENCE [LARGE SCALE GENOMIC DNA]</scope>
    <source>
        <strain evidence="2 3">N268-08</strain>
    </source>
</reference>
<evidence type="ECO:0000313" key="2">
    <source>
        <dbReference type="EMBL" id="AGR61563.1"/>
    </source>
</evidence>
<dbReference type="Proteomes" id="UP000015042">
    <property type="component" value="Chromosome"/>
</dbReference>
<evidence type="ECO:0000313" key="3">
    <source>
        <dbReference type="Proteomes" id="UP000015042"/>
    </source>
</evidence>
<name>S5N3F8_SALBN</name>
<dbReference type="EMBL" id="CP006608">
    <property type="protein sequence ID" value="AGR61563.1"/>
    <property type="molecule type" value="Genomic_DNA"/>
</dbReference>
<protein>
    <submittedName>
        <fullName evidence="2">Uncharacterized protein</fullName>
    </submittedName>
</protein>
<proteinExistence type="predicted"/>
<dbReference type="HOGENOM" id="CLU_3348329_0_0_6"/>
<feature type="region of interest" description="Disordered" evidence="1">
    <location>
        <begin position="1"/>
        <end position="37"/>
    </location>
</feature>
<sequence>MAVQSSMVMTAPLTPEEDHKSRINPQYNGEQNGKYLW</sequence>
<gene>
    <name evidence="2" type="ORF">A464_4381</name>
</gene>
<dbReference type="KEGG" id="sbz:A464_4381"/>
<accession>S5N3F8</accession>
<organism evidence="2 3">
    <name type="scientific">Salmonella bongori N268-08</name>
    <dbReference type="NCBI Taxonomy" id="1197719"/>
    <lineage>
        <taxon>Bacteria</taxon>
        <taxon>Pseudomonadati</taxon>
        <taxon>Pseudomonadota</taxon>
        <taxon>Gammaproteobacteria</taxon>
        <taxon>Enterobacterales</taxon>
        <taxon>Enterobacteriaceae</taxon>
        <taxon>Salmonella</taxon>
    </lineage>
</organism>
<dbReference type="AlphaFoldDB" id="S5N3F8"/>
<evidence type="ECO:0000256" key="1">
    <source>
        <dbReference type="SAM" id="MobiDB-lite"/>
    </source>
</evidence>